<proteinExistence type="predicted"/>
<organism evidence="1 2">
    <name type="scientific">Marinobacter nitratireducens</name>
    <dbReference type="NCBI Taxonomy" id="1137280"/>
    <lineage>
        <taxon>Bacteria</taxon>
        <taxon>Pseudomonadati</taxon>
        <taxon>Pseudomonadota</taxon>
        <taxon>Gammaproteobacteria</taxon>
        <taxon>Pseudomonadales</taxon>
        <taxon>Marinobacteraceae</taxon>
        <taxon>Marinobacter</taxon>
    </lineage>
</organism>
<dbReference type="STRING" id="1137280.D777_03109"/>
<dbReference type="EMBL" id="ANIE01000009">
    <property type="protein sequence ID" value="KEF29933.1"/>
    <property type="molecule type" value="Genomic_DNA"/>
</dbReference>
<dbReference type="Proteomes" id="UP000035057">
    <property type="component" value="Unassembled WGS sequence"/>
</dbReference>
<reference evidence="1 2" key="1">
    <citation type="submission" date="2012-12" db="EMBL/GenBank/DDBJ databases">
        <title>Genome assembly of Marinobacter sp. AK21.</title>
        <authorList>
            <person name="Khatri I."/>
            <person name="Kumar R."/>
            <person name="Vaidya B."/>
            <person name="Subramanian S."/>
            <person name="Pinnaka A."/>
        </authorList>
    </citation>
    <scope>NUCLEOTIDE SEQUENCE [LARGE SCALE GENOMIC DNA]</scope>
    <source>
        <strain evidence="1 2">AK21</strain>
    </source>
</reference>
<accession>A0A072MYX5</accession>
<sequence>MDGRAMLDEYQNHCNRRLWSLGLVDHRVALLLQGIQSSWCD</sequence>
<dbReference type="PATRIC" id="fig|1137280.3.peg.2925"/>
<dbReference type="AlphaFoldDB" id="A0A072MYX5"/>
<protein>
    <submittedName>
        <fullName evidence="1">Uncharacterized protein</fullName>
    </submittedName>
</protein>
<evidence type="ECO:0000313" key="1">
    <source>
        <dbReference type="EMBL" id="KEF29933.1"/>
    </source>
</evidence>
<name>A0A072MYX5_9GAMM</name>
<keyword evidence="2" id="KW-1185">Reference proteome</keyword>
<gene>
    <name evidence="1" type="ORF">D777_03109</name>
</gene>
<evidence type="ECO:0000313" key="2">
    <source>
        <dbReference type="Proteomes" id="UP000035057"/>
    </source>
</evidence>
<comment type="caution">
    <text evidence="1">The sequence shown here is derived from an EMBL/GenBank/DDBJ whole genome shotgun (WGS) entry which is preliminary data.</text>
</comment>